<evidence type="ECO:0000313" key="1">
    <source>
        <dbReference type="EMBL" id="PWA08974.1"/>
    </source>
</evidence>
<dbReference type="EMBL" id="QCZH01000009">
    <property type="protein sequence ID" value="PWA08974.1"/>
    <property type="molecule type" value="Genomic_DNA"/>
</dbReference>
<protein>
    <submittedName>
        <fullName evidence="1">Uncharacterized protein</fullName>
    </submittedName>
</protein>
<organism evidence="1 2">
    <name type="scientific">Flavobacterium laiguense</name>
    <dbReference type="NCBI Taxonomy" id="2169409"/>
    <lineage>
        <taxon>Bacteria</taxon>
        <taxon>Pseudomonadati</taxon>
        <taxon>Bacteroidota</taxon>
        <taxon>Flavobacteriia</taxon>
        <taxon>Flavobacteriales</taxon>
        <taxon>Flavobacteriaceae</taxon>
        <taxon>Flavobacterium</taxon>
    </lineage>
</organism>
<name>A0A2U1JVK7_9FLAO</name>
<dbReference type="Proteomes" id="UP000245618">
    <property type="component" value="Unassembled WGS sequence"/>
</dbReference>
<gene>
    <name evidence="1" type="ORF">DB891_10000</name>
</gene>
<reference evidence="1 2" key="1">
    <citation type="submission" date="2018-04" db="EMBL/GenBank/DDBJ databases">
        <title>Flavobacterium sp. nov., isolated from glacier ice.</title>
        <authorList>
            <person name="Liu Q."/>
            <person name="Xin Y.-H."/>
        </authorList>
    </citation>
    <scope>NUCLEOTIDE SEQUENCE [LARGE SCALE GENOMIC DNA]</scope>
    <source>
        <strain evidence="1 2">LB2P30</strain>
    </source>
</reference>
<evidence type="ECO:0000313" key="2">
    <source>
        <dbReference type="Proteomes" id="UP000245618"/>
    </source>
</evidence>
<keyword evidence="2" id="KW-1185">Reference proteome</keyword>
<sequence>MVLNTMKIDSLEACFRIPEDLIFVACRQGIEFIKVAQESIAFTDIERLIMYSDHFDLSFIKLEDFRKQNSEMCPKLPIGG</sequence>
<proteinExistence type="predicted"/>
<comment type="caution">
    <text evidence="1">The sequence shown here is derived from an EMBL/GenBank/DDBJ whole genome shotgun (WGS) entry which is preliminary data.</text>
</comment>
<accession>A0A2U1JVK7</accession>
<dbReference type="AlphaFoldDB" id="A0A2U1JVK7"/>